<dbReference type="EMBL" id="JAVDXT010000006">
    <property type="protein sequence ID" value="MDR7379953.1"/>
    <property type="molecule type" value="Genomic_DNA"/>
</dbReference>
<protein>
    <submittedName>
        <fullName evidence="2">NAD/NADP transhydrogenase alpha subunit</fullName>
    </submittedName>
</protein>
<organism evidence="2 3">
    <name type="scientific">Rhodoferax ferrireducens</name>
    <dbReference type="NCBI Taxonomy" id="192843"/>
    <lineage>
        <taxon>Bacteria</taxon>
        <taxon>Pseudomonadati</taxon>
        <taxon>Pseudomonadota</taxon>
        <taxon>Betaproteobacteria</taxon>
        <taxon>Burkholderiales</taxon>
        <taxon>Comamonadaceae</taxon>
        <taxon>Rhodoferax</taxon>
    </lineage>
</organism>
<keyword evidence="3" id="KW-1185">Reference proteome</keyword>
<dbReference type="Proteomes" id="UP001180487">
    <property type="component" value="Unassembled WGS sequence"/>
</dbReference>
<feature type="non-terminal residue" evidence="2">
    <location>
        <position position="28"/>
    </location>
</feature>
<dbReference type="SUPFAM" id="SSF52283">
    <property type="entry name" value="Formate/glycerate dehydrogenase catalytic domain-like"/>
    <property type="match status" value="1"/>
</dbReference>
<sequence length="28" mass="2897">MLIGVPQETATGETRVALTPETAKKLAA</sequence>
<evidence type="ECO:0000313" key="2">
    <source>
        <dbReference type="EMBL" id="MDR7379953.1"/>
    </source>
</evidence>
<evidence type="ECO:0000256" key="1">
    <source>
        <dbReference type="SAM" id="MobiDB-lite"/>
    </source>
</evidence>
<gene>
    <name evidence="2" type="ORF">J2X19_004655</name>
</gene>
<dbReference type="Gene3D" id="3.40.50.720">
    <property type="entry name" value="NAD(P)-binding Rossmann-like Domain"/>
    <property type="match status" value="1"/>
</dbReference>
<feature type="region of interest" description="Disordered" evidence="1">
    <location>
        <begin position="1"/>
        <end position="28"/>
    </location>
</feature>
<proteinExistence type="predicted"/>
<reference evidence="2 3" key="1">
    <citation type="submission" date="2023-07" db="EMBL/GenBank/DDBJ databases">
        <title>Sorghum-associated microbial communities from plants grown in Nebraska, USA.</title>
        <authorList>
            <person name="Schachtman D."/>
        </authorList>
    </citation>
    <scope>NUCLEOTIDE SEQUENCE [LARGE SCALE GENOMIC DNA]</scope>
    <source>
        <strain evidence="2 3">BE313</strain>
    </source>
</reference>
<accession>A0ABU2CF37</accession>
<evidence type="ECO:0000313" key="3">
    <source>
        <dbReference type="Proteomes" id="UP001180487"/>
    </source>
</evidence>
<comment type="caution">
    <text evidence="2">The sequence shown here is derived from an EMBL/GenBank/DDBJ whole genome shotgun (WGS) entry which is preliminary data.</text>
</comment>
<name>A0ABU2CF37_9BURK</name>